<sequence length="62" mass="6687">VQGDDGGALESLCQVNTLMMLPKFIAGRKLSATGSLISVRGLVKDVSGWNSLFSMRRAARLY</sequence>
<keyword evidence="2" id="KW-1185">Reference proteome</keyword>
<name>A0A804JHQ4_MUSAM</name>
<dbReference type="InParanoid" id="A0A804JHQ4"/>
<dbReference type="AlphaFoldDB" id="A0A804JHQ4"/>
<evidence type="ECO:0000313" key="1">
    <source>
        <dbReference type="EnsemblPlants" id="Ma06_p18640.1"/>
    </source>
</evidence>
<reference evidence="1" key="1">
    <citation type="submission" date="2021-05" db="UniProtKB">
        <authorList>
            <consortium name="EnsemblPlants"/>
        </authorList>
    </citation>
    <scope>IDENTIFICATION</scope>
    <source>
        <strain evidence="1">subsp. malaccensis</strain>
    </source>
</reference>
<dbReference type="Proteomes" id="UP000012960">
    <property type="component" value="Unplaced"/>
</dbReference>
<dbReference type="Gramene" id="Ma06_t18640.1">
    <property type="protein sequence ID" value="Ma06_p18640.1"/>
    <property type="gene ID" value="Ma06_g18640"/>
</dbReference>
<proteinExistence type="predicted"/>
<dbReference type="EnsemblPlants" id="Ma06_t18640.1">
    <property type="protein sequence ID" value="Ma06_p18640.1"/>
    <property type="gene ID" value="Ma06_g18640"/>
</dbReference>
<evidence type="ECO:0000313" key="2">
    <source>
        <dbReference type="Proteomes" id="UP000012960"/>
    </source>
</evidence>
<accession>A0A804JHQ4</accession>
<organism evidence="1 2">
    <name type="scientific">Musa acuminata subsp. malaccensis</name>
    <name type="common">Wild banana</name>
    <name type="synonym">Musa malaccensis</name>
    <dbReference type="NCBI Taxonomy" id="214687"/>
    <lineage>
        <taxon>Eukaryota</taxon>
        <taxon>Viridiplantae</taxon>
        <taxon>Streptophyta</taxon>
        <taxon>Embryophyta</taxon>
        <taxon>Tracheophyta</taxon>
        <taxon>Spermatophyta</taxon>
        <taxon>Magnoliopsida</taxon>
        <taxon>Liliopsida</taxon>
        <taxon>Zingiberales</taxon>
        <taxon>Musaceae</taxon>
        <taxon>Musa</taxon>
    </lineage>
</organism>
<protein>
    <submittedName>
        <fullName evidence="1">Uncharacterized protein</fullName>
    </submittedName>
</protein>